<accession>A0A835D2F0</accession>
<dbReference type="AlphaFoldDB" id="A0A835D2F0"/>
<evidence type="ECO:0000256" key="1">
    <source>
        <dbReference type="ARBA" id="ARBA00022737"/>
    </source>
</evidence>
<dbReference type="Pfam" id="PF01535">
    <property type="entry name" value="PPR"/>
    <property type="match status" value="4"/>
</dbReference>
<evidence type="ECO:0000256" key="2">
    <source>
        <dbReference type="PROSITE-ProRule" id="PRU00708"/>
    </source>
</evidence>
<dbReference type="InterPro" id="IPR002885">
    <property type="entry name" value="PPR_rpt"/>
</dbReference>
<keyword evidence="4" id="KW-1185">Reference proteome</keyword>
<sequence length="343" mass="38755">MDSLQLPIPADVYATLLKECTHLRDAIGGAEVHAHMNRSRRDLLPRPGLPLANRLLLMYAVCGHLRAARKLFNQMVAKDSISWATMIVGYVDNHQHNEAQMLFAEMQHQGLEITGSTIVSVIKACLHTGDFGLGKQVHGWIVKVGRSLDLFLRSSLINFYGKFGSLESARLVFDQTSHRDTVLWTAMMVHYCREEHFDDALDVYREMGRAGARKNHFTFSSVLRACSRMKKDKQYGRPVHASAIKLGFESDLFVQSSLVDMYGKCGLLGDARRAFEMIEDKKNDVCWNAMLSGYMHHGYCIEAVKFLYQMKAAGMQPQESMLNEVKIVCGTSNCKNLLDLKEK</sequence>
<evidence type="ECO:0000313" key="4">
    <source>
        <dbReference type="Proteomes" id="UP000655225"/>
    </source>
</evidence>
<dbReference type="Pfam" id="PF13041">
    <property type="entry name" value="PPR_2"/>
    <property type="match status" value="2"/>
</dbReference>
<dbReference type="InterPro" id="IPR046960">
    <property type="entry name" value="PPR_At4g14850-like_plant"/>
</dbReference>
<dbReference type="EMBL" id="JABCRI010000020">
    <property type="protein sequence ID" value="KAF8387571.1"/>
    <property type="molecule type" value="Genomic_DNA"/>
</dbReference>
<dbReference type="GO" id="GO:0003723">
    <property type="term" value="F:RNA binding"/>
    <property type="evidence" value="ECO:0007669"/>
    <property type="project" value="InterPro"/>
</dbReference>
<dbReference type="InterPro" id="IPR011990">
    <property type="entry name" value="TPR-like_helical_dom_sf"/>
</dbReference>
<name>A0A835D2F0_TETSI</name>
<feature type="repeat" description="PPR" evidence="2">
    <location>
        <begin position="180"/>
        <end position="214"/>
    </location>
</feature>
<dbReference type="Proteomes" id="UP000655225">
    <property type="component" value="Unassembled WGS sequence"/>
</dbReference>
<keyword evidence="1" id="KW-0677">Repeat</keyword>
<dbReference type="PROSITE" id="PS51375">
    <property type="entry name" value="PPR"/>
    <property type="match status" value="3"/>
</dbReference>
<gene>
    <name evidence="3" type="ORF">HHK36_026225</name>
</gene>
<protein>
    <recommendedName>
        <fullName evidence="5">Pentatricopeptide repeat-containing protein</fullName>
    </recommendedName>
</protein>
<dbReference type="FunFam" id="1.25.40.10:FF:000285">
    <property type="entry name" value="Pentatricopeptide repeat-containing protein, chloroplastic"/>
    <property type="match status" value="1"/>
</dbReference>
<comment type="caution">
    <text evidence="3">The sequence shown here is derived from an EMBL/GenBank/DDBJ whole genome shotgun (WGS) entry which is preliminary data.</text>
</comment>
<dbReference type="OMA" id="SDGCFHH"/>
<evidence type="ECO:0000313" key="3">
    <source>
        <dbReference type="EMBL" id="KAF8387571.1"/>
    </source>
</evidence>
<dbReference type="FunFam" id="1.25.40.10:FF:000381">
    <property type="entry name" value="Pentatricopeptide repeat-containing protein"/>
    <property type="match status" value="1"/>
</dbReference>
<dbReference type="OrthoDB" id="5348404at2759"/>
<dbReference type="Gene3D" id="1.25.40.10">
    <property type="entry name" value="Tetratricopeptide repeat domain"/>
    <property type="match status" value="3"/>
</dbReference>
<feature type="repeat" description="PPR" evidence="2">
    <location>
        <begin position="283"/>
        <end position="317"/>
    </location>
</feature>
<dbReference type="NCBIfam" id="TIGR00756">
    <property type="entry name" value="PPR"/>
    <property type="match status" value="3"/>
</dbReference>
<dbReference type="PANTHER" id="PTHR47926:SF361">
    <property type="entry name" value="PENTACOTRIPEPTIDE-REPEAT REGION OF PRORP DOMAIN-CONTAINING PROTEIN"/>
    <property type="match status" value="1"/>
</dbReference>
<feature type="repeat" description="PPR" evidence="2">
    <location>
        <begin position="79"/>
        <end position="113"/>
    </location>
</feature>
<organism evidence="3 4">
    <name type="scientific">Tetracentron sinense</name>
    <name type="common">Spur-leaf</name>
    <dbReference type="NCBI Taxonomy" id="13715"/>
    <lineage>
        <taxon>Eukaryota</taxon>
        <taxon>Viridiplantae</taxon>
        <taxon>Streptophyta</taxon>
        <taxon>Embryophyta</taxon>
        <taxon>Tracheophyta</taxon>
        <taxon>Spermatophyta</taxon>
        <taxon>Magnoliopsida</taxon>
        <taxon>Trochodendrales</taxon>
        <taxon>Trochodendraceae</taxon>
        <taxon>Tetracentron</taxon>
    </lineage>
</organism>
<dbReference type="PANTHER" id="PTHR47926">
    <property type="entry name" value="PENTATRICOPEPTIDE REPEAT-CONTAINING PROTEIN"/>
    <property type="match status" value="1"/>
</dbReference>
<dbReference type="GO" id="GO:0009451">
    <property type="term" value="P:RNA modification"/>
    <property type="evidence" value="ECO:0007669"/>
    <property type="project" value="InterPro"/>
</dbReference>
<reference evidence="3 4" key="1">
    <citation type="submission" date="2020-04" db="EMBL/GenBank/DDBJ databases">
        <title>Plant Genome Project.</title>
        <authorList>
            <person name="Zhang R.-G."/>
        </authorList>
    </citation>
    <scope>NUCLEOTIDE SEQUENCE [LARGE SCALE GENOMIC DNA]</scope>
    <source>
        <strain evidence="3">YNK0</strain>
        <tissue evidence="3">Leaf</tissue>
    </source>
</reference>
<evidence type="ECO:0008006" key="5">
    <source>
        <dbReference type="Google" id="ProtNLM"/>
    </source>
</evidence>
<proteinExistence type="predicted"/>